<sequence length="421" mass="44745">MTDHQVAVVGAGLAGLETARLLAEAGRDVAVYEADSSVGGRIRTDKRDGYTLDRGFQVLFTAYPEARRALDFDELDLERFPPGAIICRANHRGVVADPLRDPVGGLETAFSTDLSIGDKLRVLRLRQALSGRSREDIYAGTDESIESLLDRLGFSERFVDSFARPFYGGITLDRSLATSARVFEFTFKMLTAGAAAIPAAGMQAIPEQLARRAREHGAEIETNTPVETIDGTGPVTLEIDGESITADTAVVAAGPRASHSLTGIDAIPTQGRGVLTQYFSLPGGNPIGEQARIHLHADGDAPNQVVNLSAVAPSYAPDDEILLSASTPGQPEVDHETLAEDTRRALQSWYPAASFEALELLDTVQVSFAQFEQPPGVHESLPSVTEPAGAVFLAGDYTEDSSINGALRSGRLAAAAVLDSS</sequence>
<feature type="domain" description="Amine oxidase" evidence="1">
    <location>
        <begin position="13"/>
        <end position="418"/>
    </location>
</feature>
<dbReference type="AlphaFoldDB" id="A0A1D8S4B6"/>
<dbReference type="InterPro" id="IPR002937">
    <property type="entry name" value="Amino_oxidase"/>
</dbReference>
<dbReference type="PANTHER" id="PTHR42841">
    <property type="entry name" value="AMINE OXIDASE"/>
    <property type="match status" value="1"/>
</dbReference>
<accession>A0A1J1ACQ0</accession>
<accession>A0A1D8S4B6</accession>
<dbReference type="OrthoDB" id="202781at2157"/>
<reference evidence="2 4" key="1">
    <citation type="submission" date="2016-06" db="EMBL/GenBank/DDBJ databases">
        <title>Discovery of anaerobic lithoheterotrophic haloarchaeon capable of sulfur respiration by hydrogen and formate.</title>
        <authorList>
            <person name="Sorokin D.Y."/>
            <person name="Kublanov I.V."/>
            <person name="Roman P."/>
            <person name="Sinninghe Damste J.S."/>
            <person name="Golyshin P.N."/>
            <person name="Rojo D."/>
            <person name="Ciordia S."/>
            <person name="Mena Md.C."/>
            <person name="Ferrer M."/>
            <person name="Smedile F."/>
            <person name="Messina E."/>
            <person name="La Cono V."/>
            <person name="Yakimov M.M."/>
        </authorList>
    </citation>
    <scope>NUCLEOTIDE SEQUENCE [LARGE SCALE GENOMIC DNA]</scope>
    <source>
        <strain evidence="2 4">HTSR1</strain>
    </source>
</reference>
<evidence type="ECO:0000313" key="4">
    <source>
        <dbReference type="Proteomes" id="UP000185608"/>
    </source>
</evidence>
<reference evidence="5" key="2">
    <citation type="submission" date="2016-08" db="EMBL/GenBank/DDBJ databases">
        <title>Discovery of first anaerobic lithoheterotrophic haloarchae widely represented in hypersaline habitats.</title>
        <authorList>
            <person name="Sorokin D.Y."/>
            <person name="Kublanov I.V."/>
            <person name="Roman P."/>
            <person name="Sinninghe Damste J.S."/>
            <person name="Golyshin P.N."/>
            <person name="Rojo D."/>
            <person name="Ciordia S."/>
            <person name="Mena Md.C."/>
            <person name="Ferrer M."/>
            <person name="Smedile F."/>
            <person name="Messina E."/>
            <person name="La Cono V."/>
            <person name="Yakimov M.M."/>
        </authorList>
    </citation>
    <scope>NUCLEOTIDE SEQUENCE [LARGE SCALE GENOMIC DNA]</scope>
    <source>
        <strain evidence="5">HSR6</strain>
    </source>
</reference>
<dbReference type="EMBL" id="CP016070">
    <property type="protein sequence ID" value="AOW80194.1"/>
    <property type="molecule type" value="Genomic_DNA"/>
</dbReference>
<reference evidence="3" key="3">
    <citation type="journal article" date="2017" name="ISME J.">
        <title>Discovery of anaerobic lithoheterotrophic haloarchaea, ubiquitous in hypersaline habitats.</title>
        <authorList>
            <person name="Sorokin D.Y."/>
            <person name="Messina E."/>
            <person name="Smedile F."/>
            <person name="Roman P."/>
            <person name="Damste J.S.S."/>
            <person name="Ciordia S."/>
            <person name="Mena M.C."/>
            <person name="Ferrer M."/>
            <person name="Golyshin P.N."/>
            <person name="Kublanov I.V."/>
            <person name="Samarov N.I."/>
            <person name="Toshchakov S.V."/>
            <person name="La Cono V."/>
            <person name="Yakimov M.M."/>
        </authorList>
    </citation>
    <scope>NUCLEOTIDE SEQUENCE</scope>
    <source>
        <strain evidence="3">HSR6</strain>
    </source>
</reference>
<evidence type="ECO:0000259" key="1">
    <source>
        <dbReference type="Pfam" id="PF01593"/>
    </source>
</evidence>
<dbReference type="PRINTS" id="PR00420">
    <property type="entry name" value="RNGMNOXGNASE"/>
</dbReference>
<dbReference type="KEGG" id="halh:HTSR_1011"/>
<dbReference type="STRING" id="1873524.HSR6_1044"/>
<evidence type="ECO:0000313" key="2">
    <source>
        <dbReference type="EMBL" id="AOW80194.1"/>
    </source>
</evidence>
<proteinExistence type="predicted"/>
<name>A0A1D8S4B6_9EURY</name>
<dbReference type="SUPFAM" id="SSF51905">
    <property type="entry name" value="FAD/NAD(P)-binding domain"/>
    <property type="match status" value="1"/>
</dbReference>
<evidence type="ECO:0000313" key="5">
    <source>
        <dbReference type="Proteomes" id="UP000186165"/>
    </source>
</evidence>
<dbReference type="Proteomes" id="UP000186165">
    <property type="component" value="Chromosome"/>
</dbReference>
<dbReference type="InterPro" id="IPR036188">
    <property type="entry name" value="FAD/NAD-bd_sf"/>
</dbReference>
<keyword evidence="5" id="KW-1185">Reference proteome</keyword>
<dbReference type="Proteomes" id="UP000185608">
    <property type="component" value="Chromosome"/>
</dbReference>
<dbReference type="RefSeq" id="WP_070364902.1">
    <property type="nucleotide sequence ID" value="NZ_CP016070.1"/>
</dbReference>
<dbReference type="Pfam" id="PF01593">
    <property type="entry name" value="Amino_oxidase"/>
    <property type="match status" value="1"/>
</dbReference>
<evidence type="ECO:0000313" key="3">
    <source>
        <dbReference type="EMBL" id="APE95495.1"/>
    </source>
</evidence>
<dbReference type="PATRIC" id="fig|1855411.3.peg.1013"/>
<gene>
    <name evidence="3" type="ORF">HSR6_1044</name>
    <name evidence="2" type="ORF">HTSR_1011</name>
</gene>
<dbReference type="EMBL" id="CP016804">
    <property type="protein sequence ID" value="APE95495.1"/>
    <property type="molecule type" value="Genomic_DNA"/>
</dbReference>
<protein>
    <submittedName>
        <fullName evidence="2">Phytoene dehydrogenase</fullName>
    </submittedName>
</protein>
<dbReference type="Gene3D" id="3.50.50.60">
    <property type="entry name" value="FAD/NAD(P)-binding domain"/>
    <property type="match status" value="1"/>
</dbReference>
<dbReference type="GeneID" id="30417568"/>
<dbReference type="GO" id="GO:0016491">
    <property type="term" value="F:oxidoreductase activity"/>
    <property type="evidence" value="ECO:0007669"/>
    <property type="project" value="InterPro"/>
</dbReference>
<organism evidence="2 4">
    <name type="scientific">Halodesulfurarchaeum formicicum</name>
    <dbReference type="NCBI Taxonomy" id="1873524"/>
    <lineage>
        <taxon>Archaea</taxon>
        <taxon>Methanobacteriati</taxon>
        <taxon>Methanobacteriota</taxon>
        <taxon>Stenosarchaea group</taxon>
        <taxon>Halobacteria</taxon>
        <taxon>Halobacteriales</taxon>
        <taxon>Halobacteriaceae</taxon>
        <taxon>Halodesulfurarchaeum</taxon>
    </lineage>
</organism>
<dbReference type="KEGG" id="hhsr:HSR6_1044"/>